<gene>
    <name evidence="1" type="ORF">Pmar_PMAR018298</name>
</gene>
<dbReference type="RefSeq" id="XP_002766464.1">
    <property type="nucleotide sequence ID" value="XM_002766418.1"/>
</dbReference>
<dbReference type="Proteomes" id="UP000007800">
    <property type="component" value="Unassembled WGS sequence"/>
</dbReference>
<feature type="non-terminal residue" evidence="1">
    <location>
        <position position="1"/>
    </location>
</feature>
<protein>
    <submittedName>
        <fullName evidence="1">Uncharacterized protein</fullName>
    </submittedName>
</protein>
<feature type="non-terminal residue" evidence="1">
    <location>
        <position position="66"/>
    </location>
</feature>
<sequence length="66" mass="7239">EREHVVYRCERGTDELLTVGGPAQASACAGRAAKLGEQWRQVKAAPEYSIRLRPLADSEAKDCPVQ</sequence>
<organism evidence="2">
    <name type="scientific">Perkinsus marinus (strain ATCC 50983 / TXsc)</name>
    <dbReference type="NCBI Taxonomy" id="423536"/>
    <lineage>
        <taxon>Eukaryota</taxon>
        <taxon>Sar</taxon>
        <taxon>Alveolata</taxon>
        <taxon>Perkinsozoa</taxon>
        <taxon>Perkinsea</taxon>
        <taxon>Perkinsida</taxon>
        <taxon>Perkinsidae</taxon>
        <taxon>Perkinsus</taxon>
    </lineage>
</organism>
<dbReference type="EMBL" id="GG685971">
    <property type="protein sequence ID" value="EEQ99181.1"/>
    <property type="molecule type" value="Genomic_DNA"/>
</dbReference>
<name>C5LVQ8_PERM5</name>
<dbReference type="AlphaFoldDB" id="C5LVQ8"/>
<dbReference type="InParanoid" id="C5LVQ8"/>
<evidence type="ECO:0000313" key="1">
    <source>
        <dbReference type="EMBL" id="EEQ99181.1"/>
    </source>
</evidence>
<reference evidence="1 2" key="1">
    <citation type="submission" date="2008-07" db="EMBL/GenBank/DDBJ databases">
        <authorList>
            <person name="El-Sayed N."/>
            <person name="Caler E."/>
            <person name="Inman J."/>
            <person name="Amedeo P."/>
            <person name="Hass B."/>
            <person name="Wortman J."/>
        </authorList>
    </citation>
    <scope>NUCLEOTIDE SEQUENCE [LARGE SCALE GENOMIC DNA]</scope>
    <source>
        <strain evidence="2">ATCC 50983 / TXsc</strain>
    </source>
</reference>
<keyword evidence="2" id="KW-1185">Reference proteome</keyword>
<dbReference type="GeneID" id="9044855"/>
<proteinExistence type="predicted"/>
<accession>C5LVQ8</accession>
<evidence type="ECO:0000313" key="2">
    <source>
        <dbReference type="Proteomes" id="UP000007800"/>
    </source>
</evidence>